<name>A0A7C9FAH6_9BACT</name>
<protein>
    <submittedName>
        <fullName evidence="1">Uncharacterized protein</fullName>
    </submittedName>
</protein>
<dbReference type="EMBL" id="WHLY01000002">
    <property type="protein sequence ID" value="MPR35624.1"/>
    <property type="molecule type" value="Genomic_DNA"/>
</dbReference>
<reference evidence="1 2" key="1">
    <citation type="submission" date="2019-10" db="EMBL/GenBank/DDBJ databases">
        <title>Draft Genome Sequence of Cytophagaceae sp. SJW1-29.</title>
        <authorList>
            <person name="Choi A."/>
        </authorList>
    </citation>
    <scope>NUCLEOTIDE SEQUENCE [LARGE SCALE GENOMIC DNA]</scope>
    <source>
        <strain evidence="1 2">SJW1-29</strain>
    </source>
</reference>
<dbReference type="AlphaFoldDB" id="A0A7C9FAH6"/>
<sequence length="321" mass="36587">MKKRLLILLALPFLGAGCKHNTLLKTTSAERELIFQSGFEGSTRVVPRNADDDIVGADPSLNDHNDWVTDLDNHPAIGNFNIQYQGGDTTQRRARIIPEPGNPGNKVLHFWLDGPNVGNSKGRIQGNLYGNKGMKGFTQSVRMFLPDDFNTVRTYPKAIHWLTIAEFWNNVTWSQQVPYGFRITLGIGKPTEQESDLHFILDAQDCELFKDDSQKYTTIWAETNESVKVPIGQWFTMQYYYKEGDNATGRFYMTITPEGGREQVVFDVHKITHNTQDPAPDGVTDFNPIKLYTSKDLIGFMKSKGKTLQIYWDDLKLWQDK</sequence>
<proteinExistence type="predicted"/>
<dbReference type="RefSeq" id="WP_152762843.1">
    <property type="nucleotide sequence ID" value="NZ_WHLY01000002.1"/>
</dbReference>
<keyword evidence="2" id="KW-1185">Reference proteome</keyword>
<evidence type="ECO:0000313" key="2">
    <source>
        <dbReference type="Proteomes" id="UP000479293"/>
    </source>
</evidence>
<dbReference type="Proteomes" id="UP000479293">
    <property type="component" value="Unassembled WGS sequence"/>
</dbReference>
<comment type="caution">
    <text evidence="1">The sequence shown here is derived from an EMBL/GenBank/DDBJ whole genome shotgun (WGS) entry which is preliminary data.</text>
</comment>
<accession>A0A7C9FAH6</accession>
<dbReference type="PROSITE" id="PS51257">
    <property type="entry name" value="PROKAR_LIPOPROTEIN"/>
    <property type="match status" value="1"/>
</dbReference>
<gene>
    <name evidence="1" type="ORF">GBK04_20285</name>
</gene>
<evidence type="ECO:0000313" key="1">
    <source>
        <dbReference type="EMBL" id="MPR35624.1"/>
    </source>
</evidence>
<organism evidence="1 2">
    <name type="scientific">Salmonirosea aquatica</name>
    <dbReference type="NCBI Taxonomy" id="2654236"/>
    <lineage>
        <taxon>Bacteria</taxon>
        <taxon>Pseudomonadati</taxon>
        <taxon>Bacteroidota</taxon>
        <taxon>Cytophagia</taxon>
        <taxon>Cytophagales</taxon>
        <taxon>Spirosomataceae</taxon>
        <taxon>Salmonirosea</taxon>
    </lineage>
</organism>